<sequence>MIDVKYTRIVFSFFMALLMSGIMSLVITVFNIGWVDNIVSIWLQAWLFAFSVALPTILIISPLVHRLVAIVVKPTP</sequence>
<reference evidence="2" key="1">
    <citation type="submission" date="2021-03" db="EMBL/GenBank/DDBJ databases">
        <title>Description of Psychrosphaera ytuae sp. nov. isolated from deep sea sediment of South China Sea.</title>
        <authorList>
            <person name="Zhang J."/>
            <person name="Xu X.-D."/>
        </authorList>
    </citation>
    <scope>NUCLEOTIDE SEQUENCE</scope>
    <source>
        <strain evidence="2">MTZ26</strain>
    </source>
</reference>
<evidence type="ECO:0000313" key="2">
    <source>
        <dbReference type="EMBL" id="QTH62678.1"/>
    </source>
</evidence>
<dbReference type="KEGG" id="psym:J1N51_07760"/>
<feature type="transmembrane region" description="Helical" evidence="1">
    <location>
        <begin position="12"/>
        <end position="35"/>
    </location>
</feature>
<gene>
    <name evidence="2" type="ORF">J1N51_07760</name>
</gene>
<accession>A0A975D9G2</accession>
<name>A0A975D9G2_9GAMM</name>
<keyword evidence="3" id="KW-1185">Reference proteome</keyword>
<feature type="transmembrane region" description="Helical" evidence="1">
    <location>
        <begin position="41"/>
        <end position="64"/>
    </location>
</feature>
<keyword evidence="1" id="KW-0472">Membrane</keyword>
<dbReference type="Proteomes" id="UP000682739">
    <property type="component" value="Chromosome"/>
</dbReference>
<organism evidence="2 3">
    <name type="scientific">Psychrosphaera ytuae</name>
    <dbReference type="NCBI Taxonomy" id="2820710"/>
    <lineage>
        <taxon>Bacteria</taxon>
        <taxon>Pseudomonadati</taxon>
        <taxon>Pseudomonadota</taxon>
        <taxon>Gammaproteobacteria</taxon>
        <taxon>Alteromonadales</taxon>
        <taxon>Pseudoalteromonadaceae</taxon>
        <taxon>Psychrosphaera</taxon>
    </lineage>
</organism>
<proteinExistence type="predicted"/>
<evidence type="ECO:0000256" key="1">
    <source>
        <dbReference type="SAM" id="Phobius"/>
    </source>
</evidence>
<dbReference type="Pfam" id="PF11391">
    <property type="entry name" value="DUF2798"/>
    <property type="match status" value="1"/>
</dbReference>
<dbReference type="InterPro" id="IPR021529">
    <property type="entry name" value="DUF2798"/>
</dbReference>
<evidence type="ECO:0000313" key="3">
    <source>
        <dbReference type="Proteomes" id="UP000682739"/>
    </source>
</evidence>
<dbReference type="EMBL" id="CP072110">
    <property type="protein sequence ID" value="QTH62678.1"/>
    <property type="molecule type" value="Genomic_DNA"/>
</dbReference>
<keyword evidence="1" id="KW-1133">Transmembrane helix</keyword>
<protein>
    <submittedName>
        <fullName evidence="2">DUF2798 domain-containing protein</fullName>
    </submittedName>
</protein>
<dbReference type="AlphaFoldDB" id="A0A975D9G2"/>
<keyword evidence="1" id="KW-0812">Transmembrane</keyword>